<reference evidence="1" key="2">
    <citation type="submission" date="2021-12" db="EMBL/GenBank/DDBJ databases">
        <title>Resequencing data analysis of finger millet.</title>
        <authorList>
            <person name="Hatakeyama M."/>
            <person name="Aluri S."/>
            <person name="Balachadran M.T."/>
            <person name="Sivarajan S.R."/>
            <person name="Poveda L."/>
            <person name="Shimizu-Inatsugi R."/>
            <person name="Schlapbach R."/>
            <person name="Sreeman S.M."/>
            <person name="Shimizu K.K."/>
        </authorList>
    </citation>
    <scope>NUCLEOTIDE SEQUENCE</scope>
</reference>
<organism evidence="1 2">
    <name type="scientific">Eleusine coracana subsp. coracana</name>
    <dbReference type="NCBI Taxonomy" id="191504"/>
    <lineage>
        <taxon>Eukaryota</taxon>
        <taxon>Viridiplantae</taxon>
        <taxon>Streptophyta</taxon>
        <taxon>Embryophyta</taxon>
        <taxon>Tracheophyta</taxon>
        <taxon>Spermatophyta</taxon>
        <taxon>Magnoliopsida</taxon>
        <taxon>Liliopsida</taxon>
        <taxon>Poales</taxon>
        <taxon>Poaceae</taxon>
        <taxon>PACMAD clade</taxon>
        <taxon>Chloridoideae</taxon>
        <taxon>Cynodonteae</taxon>
        <taxon>Eleusininae</taxon>
        <taxon>Eleusine</taxon>
    </lineage>
</organism>
<dbReference type="Proteomes" id="UP001054889">
    <property type="component" value="Unassembled WGS sequence"/>
</dbReference>
<reference evidence="1" key="1">
    <citation type="journal article" date="2018" name="DNA Res.">
        <title>Multiple hybrid de novo genome assembly of finger millet, an orphan allotetraploid crop.</title>
        <authorList>
            <person name="Hatakeyama M."/>
            <person name="Aluri S."/>
            <person name="Balachadran M.T."/>
            <person name="Sivarajan S.R."/>
            <person name="Patrignani A."/>
            <person name="Gruter S."/>
            <person name="Poveda L."/>
            <person name="Shimizu-Inatsugi R."/>
            <person name="Baeten J."/>
            <person name="Francoijs K.J."/>
            <person name="Nataraja K.N."/>
            <person name="Reddy Y.A.N."/>
            <person name="Phadnis S."/>
            <person name="Ravikumar R.L."/>
            <person name="Schlapbach R."/>
            <person name="Sreeman S.M."/>
            <person name="Shimizu K.K."/>
        </authorList>
    </citation>
    <scope>NUCLEOTIDE SEQUENCE</scope>
</reference>
<dbReference type="AlphaFoldDB" id="A0AAV5DN57"/>
<comment type="caution">
    <text evidence="1">The sequence shown here is derived from an EMBL/GenBank/DDBJ whole genome shotgun (WGS) entry which is preliminary data.</text>
</comment>
<proteinExistence type="predicted"/>
<sequence>MPRPIAHVLPIRFFSALVKSNFHCIYQPCQAFANMCFPYFPFRFWALRYIRLQAVCSGCLLCRRCVVWCCHVCGRGVQYLFVTGAARCEGVCVDFISEVDEDGVVLAGVEIGLPALRPLGMPPSVFFWSSPEIFSMPPYEQAAFQAVGFLLSLYGFHVVDYNYQGLLYYKGLGEHAMAVIDDFSWLLEPICGVLEPQAVFLPGVARPCCCIL</sequence>
<gene>
    <name evidence="1" type="primary">ga29920</name>
    <name evidence="1" type="ORF">PR202_ga29920</name>
</gene>
<evidence type="ECO:0000313" key="2">
    <source>
        <dbReference type="Proteomes" id="UP001054889"/>
    </source>
</evidence>
<accession>A0AAV5DN57</accession>
<evidence type="ECO:0000313" key="1">
    <source>
        <dbReference type="EMBL" id="GJN11708.1"/>
    </source>
</evidence>
<protein>
    <submittedName>
        <fullName evidence="1">Uncharacterized protein</fullName>
    </submittedName>
</protein>
<name>A0AAV5DN57_ELECO</name>
<dbReference type="EMBL" id="BQKI01000019">
    <property type="protein sequence ID" value="GJN11708.1"/>
    <property type="molecule type" value="Genomic_DNA"/>
</dbReference>
<keyword evidence="2" id="KW-1185">Reference proteome</keyword>